<keyword evidence="4 5" id="KW-0472">Membrane</keyword>
<dbReference type="SUPFAM" id="SSF161084">
    <property type="entry name" value="MAPEG domain-like"/>
    <property type="match status" value="1"/>
</dbReference>
<accession>H0EJ92</accession>
<comment type="subcellular location">
    <subcellularLocation>
        <location evidence="1">Membrane</location>
        <topology evidence="1">Multi-pass membrane protein</topology>
    </subcellularLocation>
</comment>
<dbReference type="InterPro" id="IPR050997">
    <property type="entry name" value="MAPEG"/>
</dbReference>
<dbReference type="OrthoDB" id="410651at2759"/>
<dbReference type="GO" id="GO:0004602">
    <property type="term" value="F:glutathione peroxidase activity"/>
    <property type="evidence" value="ECO:0007669"/>
    <property type="project" value="TreeGrafter"/>
</dbReference>
<gene>
    <name evidence="6" type="ORF">M7I_2630</name>
</gene>
<dbReference type="Pfam" id="PF01124">
    <property type="entry name" value="MAPEG"/>
    <property type="match status" value="1"/>
</dbReference>
<dbReference type="InterPro" id="IPR001129">
    <property type="entry name" value="Membr-assoc_MAPEG"/>
</dbReference>
<dbReference type="GO" id="GO:0016020">
    <property type="term" value="C:membrane"/>
    <property type="evidence" value="ECO:0007669"/>
    <property type="project" value="UniProtKB-SubCell"/>
</dbReference>
<keyword evidence="2 5" id="KW-0812">Transmembrane</keyword>
<evidence type="ECO:0000256" key="1">
    <source>
        <dbReference type="ARBA" id="ARBA00004141"/>
    </source>
</evidence>
<dbReference type="InParanoid" id="H0EJ92"/>
<comment type="caution">
    <text evidence="6">The sequence shown here is derived from an EMBL/GenBank/DDBJ whole genome shotgun (WGS) entry which is preliminary data.</text>
</comment>
<sequence length="161" mass="17708">MSTFTISPDYGYVILAASTTFIMHFVHIGNVGKYRKLAKVAYPKAYAPESRTDNEAHLFNCAQRAHSNFIENQVSMLGALMLAGIGFPKTAGALGGAWTVARYLYMTGYNKGGEGGKGRYRGIWFWLCQAGLVGLAAYTGDEFQALGEEFCTRRDVDIIVR</sequence>
<dbReference type="InterPro" id="IPR023352">
    <property type="entry name" value="MAPEG-like_dom_sf"/>
</dbReference>
<keyword evidence="6" id="KW-0808">Transferase</keyword>
<dbReference type="Gene3D" id="1.20.120.550">
    <property type="entry name" value="Membrane associated eicosanoid/glutathione metabolism-like domain"/>
    <property type="match status" value="1"/>
</dbReference>
<dbReference type="EMBL" id="AGUE01000054">
    <property type="protein sequence ID" value="EHL01416.1"/>
    <property type="molecule type" value="Genomic_DNA"/>
</dbReference>
<name>H0EJ92_GLAL7</name>
<dbReference type="Proteomes" id="UP000005446">
    <property type="component" value="Unassembled WGS sequence"/>
</dbReference>
<keyword evidence="3 5" id="KW-1133">Transmembrane helix</keyword>
<dbReference type="GO" id="GO:0004364">
    <property type="term" value="F:glutathione transferase activity"/>
    <property type="evidence" value="ECO:0007669"/>
    <property type="project" value="TreeGrafter"/>
</dbReference>
<dbReference type="GO" id="GO:0005635">
    <property type="term" value="C:nuclear envelope"/>
    <property type="evidence" value="ECO:0007669"/>
    <property type="project" value="TreeGrafter"/>
</dbReference>
<evidence type="ECO:0000313" key="7">
    <source>
        <dbReference type="Proteomes" id="UP000005446"/>
    </source>
</evidence>
<feature type="transmembrane region" description="Helical" evidence="5">
    <location>
        <begin position="12"/>
        <end position="29"/>
    </location>
</feature>
<dbReference type="PANTHER" id="PTHR10250:SF26">
    <property type="entry name" value="GLUTATHIONE S-TRANSFERASE 3, MITOCHONDRIAL"/>
    <property type="match status" value="1"/>
</dbReference>
<dbReference type="GO" id="GO:0005783">
    <property type="term" value="C:endoplasmic reticulum"/>
    <property type="evidence" value="ECO:0007669"/>
    <property type="project" value="TreeGrafter"/>
</dbReference>
<dbReference type="HOGENOM" id="CLU_110291_1_1_1"/>
<reference evidence="6 7" key="1">
    <citation type="journal article" date="2012" name="Eukaryot. Cell">
        <title>Genome sequence of the fungus Glarea lozoyensis: the first genome sequence of a species from the Helotiaceae family.</title>
        <authorList>
            <person name="Youssar L."/>
            <person name="Gruening B.A."/>
            <person name="Erxleben A."/>
            <person name="Guenther S."/>
            <person name="Huettel W."/>
        </authorList>
    </citation>
    <scope>NUCLEOTIDE SEQUENCE [LARGE SCALE GENOMIC DNA]</scope>
    <source>
        <strain evidence="7">ATCC 74030 / MF5533</strain>
    </source>
</reference>
<dbReference type="PANTHER" id="PTHR10250">
    <property type="entry name" value="MICROSOMAL GLUTATHIONE S-TRANSFERASE"/>
    <property type="match status" value="1"/>
</dbReference>
<keyword evidence="7" id="KW-1185">Reference proteome</keyword>
<evidence type="ECO:0000256" key="4">
    <source>
        <dbReference type="ARBA" id="ARBA00023136"/>
    </source>
</evidence>
<evidence type="ECO:0000256" key="2">
    <source>
        <dbReference type="ARBA" id="ARBA00022692"/>
    </source>
</evidence>
<protein>
    <submittedName>
        <fullName evidence="6">Putative Microsomal glutathione S-transferase 3</fullName>
    </submittedName>
</protein>
<dbReference type="AlphaFoldDB" id="H0EJ92"/>
<evidence type="ECO:0000313" key="6">
    <source>
        <dbReference type="EMBL" id="EHL01416.1"/>
    </source>
</evidence>
<evidence type="ECO:0000256" key="3">
    <source>
        <dbReference type="ARBA" id="ARBA00022989"/>
    </source>
</evidence>
<proteinExistence type="predicted"/>
<evidence type="ECO:0000256" key="5">
    <source>
        <dbReference type="SAM" id="Phobius"/>
    </source>
</evidence>
<organism evidence="6 7">
    <name type="scientific">Glarea lozoyensis (strain ATCC 74030 / MF5533)</name>
    <dbReference type="NCBI Taxonomy" id="1104152"/>
    <lineage>
        <taxon>Eukaryota</taxon>
        <taxon>Fungi</taxon>
        <taxon>Dikarya</taxon>
        <taxon>Ascomycota</taxon>
        <taxon>Pezizomycotina</taxon>
        <taxon>Leotiomycetes</taxon>
        <taxon>Helotiales</taxon>
        <taxon>Helotiaceae</taxon>
        <taxon>Glarea</taxon>
    </lineage>
</organism>